<reference evidence="1" key="2">
    <citation type="submission" date="2020-06" db="EMBL/GenBank/DDBJ databases">
        <title>Whole Genome Sequence of Bradyrhizobium sp. Strain 323S2.</title>
        <authorList>
            <person name="Bromfield E.S.P."/>
        </authorList>
    </citation>
    <scope>NUCLEOTIDE SEQUENCE [LARGE SCALE GENOMIC DNA]</scope>
    <source>
        <strain evidence="1">323S2</strain>
    </source>
</reference>
<evidence type="ECO:0000313" key="3">
    <source>
        <dbReference type="Proteomes" id="UP000564836"/>
    </source>
</evidence>
<reference evidence="2 3" key="1">
    <citation type="journal article" date="2017" name="Syst. Appl. Microbiol.">
        <title>Soybeans inoculated with root zone soils of Canadian native legumes harbour diverse and novel Bradyrhizobium spp. that possess agricultural potential.</title>
        <authorList>
            <person name="Bromfield E.S.P."/>
            <person name="Cloutier S."/>
            <person name="Tambong J.T."/>
            <person name="Tran Thi T.V."/>
        </authorList>
    </citation>
    <scope>NUCLEOTIDE SEQUENCE [LARGE SCALE GENOMIC DNA]</scope>
    <source>
        <strain evidence="2 3">323S2</strain>
    </source>
</reference>
<dbReference type="AlphaFoldDB" id="A0A7Z0TPT7"/>
<protein>
    <recommendedName>
        <fullName evidence="4">Alpha/beta hydrolase</fullName>
    </recommendedName>
</protein>
<dbReference type="EMBL" id="JACBFH010000001">
    <property type="protein sequence ID" value="NYY89687.1"/>
    <property type="molecule type" value="Genomic_DNA"/>
</dbReference>
<gene>
    <name evidence="2" type="ORF">G6321_00053410</name>
    <name evidence="1" type="ORF">G6321_15030</name>
</gene>
<evidence type="ECO:0000313" key="2">
    <source>
        <dbReference type="EMBL" id="UGX94250.1"/>
    </source>
</evidence>
<evidence type="ECO:0000313" key="1">
    <source>
        <dbReference type="EMBL" id="NYY89687.1"/>
    </source>
</evidence>
<evidence type="ECO:0008006" key="4">
    <source>
        <dbReference type="Google" id="ProtNLM"/>
    </source>
</evidence>
<dbReference type="EMBL" id="CP088280">
    <property type="protein sequence ID" value="UGX94250.1"/>
    <property type="molecule type" value="Genomic_DNA"/>
</dbReference>
<dbReference type="RefSeq" id="WP_166346077.1">
    <property type="nucleotide sequence ID" value="NZ_CP088280.1"/>
</dbReference>
<reference evidence="2 3" key="3">
    <citation type="journal article" date="2022" name="Int. J. Syst. Evol. Microbiol.">
        <title>Strains of Bradyrhizobium barranii sp. nov. associated with legumes native to Canada are symbionts of soybeans and belong to different subspecies (subsp. barranii subsp. nov. and subsp. apii subsp. nov.) and symbiovars (sv. glycinearum and sv. septentrionale).</title>
        <authorList>
            <person name="Bromfield E.S.P."/>
            <person name="Cloutier S."/>
            <person name="Wasai-Hara S."/>
            <person name="Minamisawa K."/>
        </authorList>
    </citation>
    <scope>NUCLEOTIDE SEQUENCE [LARGE SCALE GENOMIC DNA]</scope>
    <source>
        <strain evidence="2 3">323S2</strain>
    </source>
</reference>
<organism evidence="1">
    <name type="scientific">Bradyrhizobium barranii subsp. barranii</name>
    <dbReference type="NCBI Taxonomy" id="2823807"/>
    <lineage>
        <taxon>Bacteria</taxon>
        <taxon>Pseudomonadati</taxon>
        <taxon>Pseudomonadota</taxon>
        <taxon>Alphaproteobacteria</taxon>
        <taxon>Hyphomicrobiales</taxon>
        <taxon>Nitrobacteraceae</taxon>
        <taxon>Bradyrhizobium</taxon>
        <taxon>Bradyrhizobium barranii</taxon>
    </lineage>
</organism>
<accession>A0A7Z0TPT7</accession>
<sequence length="321" mass="34920">MNALPLSTQRSLATAQLGRNTFKEILESRTPIREAALESFRRRNAFLDGIFYDIGKVTDDEAIRTAPWLAREGAILIVPPSGGGSLQLCRTVDEFAAAGGPNIHILAVAGVGSSALGAAAFARNVADAFETTVAAVVSGYGLSDLLTEALGGWFWFGALNRFRHQFEPLDAMSRALNRHESVSSLDSALNLGRISLDTRTVIALLADHRLSFSLVTGHSKGNLVISEALYELEHQASERPIPDDKFWIVTVSAAVAVPPRYTKIIDVMGAIDGFGALNSTPGISVEKRWPLSWHHTNTELFFHLPVTKVFRELRTERGLSV</sequence>
<name>A0A7Z0TPT7_9BRAD</name>
<dbReference type="Proteomes" id="UP000564836">
    <property type="component" value="Chromosome"/>
</dbReference>
<proteinExistence type="predicted"/>